<comment type="caution">
    <text evidence="6">The sequence shown here is derived from an EMBL/GenBank/DDBJ whole genome shotgun (WGS) entry which is preliminary data.</text>
</comment>
<keyword evidence="7" id="KW-1185">Reference proteome</keyword>
<accession>A0A8X7SCW1</accession>
<organism evidence="6 7">
    <name type="scientific">Brassica carinata</name>
    <name type="common">Ethiopian mustard</name>
    <name type="synonym">Abyssinian cabbage</name>
    <dbReference type="NCBI Taxonomy" id="52824"/>
    <lineage>
        <taxon>Eukaryota</taxon>
        <taxon>Viridiplantae</taxon>
        <taxon>Streptophyta</taxon>
        <taxon>Embryophyta</taxon>
        <taxon>Tracheophyta</taxon>
        <taxon>Spermatophyta</taxon>
        <taxon>Magnoliopsida</taxon>
        <taxon>eudicotyledons</taxon>
        <taxon>Gunneridae</taxon>
        <taxon>Pentapetalae</taxon>
        <taxon>rosids</taxon>
        <taxon>malvids</taxon>
        <taxon>Brassicales</taxon>
        <taxon>Brassicaceae</taxon>
        <taxon>Brassiceae</taxon>
        <taxon>Brassica</taxon>
    </lineage>
</organism>
<comment type="pathway">
    <text evidence="2">Lipid metabolism.</text>
</comment>
<evidence type="ECO:0000313" key="6">
    <source>
        <dbReference type="EMBL" id="KAG2303997.1"/>
    </source>
</evidence>
<dbReference type="EMBL" id="JAAMPC010000007">
    <property type="protein sequence ID" value="KAG2303997.1"/>
    <property type="molecule type" value="Genomic_DNA"/>
</dbReference>
<evidence type="ECO:0000256" key="5">
    <source>
        <dbReference type="SAM" id="MobiDB-lite"/>
    </source>
</evidence>
<feature type="compositionally biased region" description="Polar residues" evidence="5">
    <location>
        <begin position="24"/>
        <end position="35"/>
    </location>
</feature>
<dbReference type="InterPro" id="IPR029063">
    <property type="entry name" value="SAM-dependent_MTases_sf"/>
</dbReference>
<dbReference type="EC" id="2.1.1.103" evidence="4"/>
<dbReference type="GO" id="GO:0000234">
    <property type="term" value="F:phosphoethanolamine N-methyltransferase activity"/>
    <property type="evidence" value="ECO:0007669"/>
    <property type="project" value="UniProtKB-EC"/>
</dbReference>
<evidence type="ECO:0000256" key="1">
    <source>
        <dbReference type="ARBA" id="ARBA00004969"/>
    </source>
</evidence>
<proteinExistence type="predicted"/>
<dbReference type="Gene3D" id="3.40.50.150">
    <property type="entry name" value="Vaccinia Virus protein VP39"/>
    <property type="match status" value="1"/>
</dbReference>
<evidence type="ECO:0000256" key="3">
    <source>
        <dbReference type="ARBA" id="ARBA00022679"/>
    </source>
</evidence>
<comment type="pathway">
    <text evidence="1">Phospholipid metabolism; phosphatidylcholine biosynthesis.</text>
</comment>
<name>A0A8X7SCW1_BRACI</name>
<protein>
    <recommendedName>
        <fullName evidence="4">phosphoethanolamine N-methyltransferase</fullName>
        <ecNumber evidence="4">2.1.1.103</ecNumber>
    </recommendedName>
</protein>
<gene>
    <name evidence="6" type="ORF">Bca52824_032648</name>
</gene>
<reference evidence="6 7" key="1">
    <citation type="submission" date="2020-02" db="EMBL/GenBank/DDBJ databases">
        <authorList>
            <person name="Ma Q."/>
            <person name="Huang Y."/>
            <person name="Song X."/>
            <person name="Pei D."/>
        </authorList>
    </citation>
    <scope>NUCLEOTIDE SEQUENCE [LARGE SCALE GENOMIC DNA]</scope>
    <source>
        <strain evidence="6">Sxm20200214</strain>
        <tissue evidence="6">Leaf</tissue>
    </source>
</reference>
<keyword evidence="3" id="KW-0808">Transferase</keyword>
<dbReference type="AlphaFoldDB" id="A0A8X7SCW1"/>
<evidence type="ECO:0000256" key="2">
    <source>
        <dbReference type="ARBA" id="ARBA00005189"/>
    </source>
</evidence>
<sequence length="291" mass="33749">MRASMMNEATCGPPRLHPYPLPAGNSQSSISQIHSGRSYQENSDIDLRVEILAERMLGWVKPVAYIFFRESCFHQCGDSKRKSNPTHYREPRFYTKVFQECQARDASGKSFELTIEQGLEDPDVRLILQCLKENYAYVYSFQARMLSFLFSRNDTFRTLRQLRKFSKGTTFVSKRNHIFQARGTLLHSKEPIRRGTQQGRINSPYPTRSRTDREVNPYNTTFMLFNDDHQQNKQPPTPLIFTDDLDNTYVNKIPTSTKVFSPSATNCCPVPYLLLILHYNLSRKRKPEIGG</sequence>
<dbReference type="PANTHER" id="PTHR44307">
    <property type="entry name" value="PHOSPHOETHANOLAMINE METHYLTRANSFERASE"/>
    <property type="match status" value="1"/>
</dbReference>
<dbReference type="Proteomes" id="UP000886595">
    <property type="component" value="Unassembled WGS sequence"/>
</dbReference>
<feature type="region of interest" description="Disordered" evidence="5">
    <location>
        <begin position="1"/>
        <end position="35"/>
    </location>
</feature>
<dbReference type="OrthoDB" id="8300214at2759"/>
<dbReference type="PANTHER" id="PTHR44307:SF19">
    <property type="entry name" value="PHOSPHOMETHYLETHANOLAMINE N-METHYLTRANSFERASE"/>
    <property type="match status" value="1"/>
</dbReference>
<evidence type="ECO:0000256" key="4">
    <source>
        <dbReference type="ARBA" id="ARBA00035674"/>
    </source>
</evidence>
<evidence type="ECO:0000313" key="7">
    <source>
        <dbReference type="Proteomes" id="UP000886595"/>
    </source>
</evidence>